<protein>
    <recommendedName>
        <fullName evidence="3">Hemophore-related protein</fullName>
    </recommendedName>
</protein>
<evidence type="ECO:0000313" key="2">
    <source>
        <dbReference type="Proteomes" id="UP001595872"/>
    </source>
</evidence>
<sequence length="91" mass="9553">MRIRALGVAAATCALAVGGGAATARPAGAVPVRCDYAKVRELTVEQVVAKLPAKVRRKIVKNPVYLENKDTQVKALPTAVQDRIRAECAAG</sequence>
<proteinExistence type="predicted"/>
<dbReference type="Proteomes" id="UP001595872">
    <property type="component" value="Unassembled WGS sequence"/>
</dbReference>
<evidence type="ECO:0000313" key="1">
    <source>
        <dbReference type="EMBL" id="MFC4911127.1"/>
    </source>
</evidence>
<dbReference type="RefSeq" id="WP_378259772.1">
    <property type="nucleotide sequence ID" value="NZ_JBHSIT010000008.1"/>
</dbReference>
<accession>A0ABV9U427</accession>
<gene>
    <name evidence="1" type="ORF">ACFPCY_27725</name>
</gene>
<keyword evidence="2" id="KW-1185">Reference proteome</keyword>
<dbReference type="EMBL" id="JBHSIT010000008">
    <property type="protein sequence ID" value="MFC4911127.1"/>
    <property type="molecule type" value="Genomic_DNA"/>
</dbReference>
<evidence type="ECO:0008006" key="3">
    <source>
        <dbReference type="Google" id="ProtNLM"/>
    </source>
</evidence>
<name>A0ABV9U427_9ACTN</name>
<reference evidence="2" key="1">
    <citation type="journal article" date="2019" name="Int. J. Syst. Evol. Microbiol.">
        <title>The Global Catalogue of Microorganisms (GCM) 10K type strain sequencing project: providing services to taxonomists for standard genome sequencing and annotation.</title>
        <authorList>
            <consortium name="The Broad Institute Genomics Platform"/>
            <consortium name="The Broad Institute Genome Sequencing Center for Infectious Disease"/>
            <person name="Wu L."/>
            <person name="Ma J."/>
        </authorList>
    </citation>
    <scope>NUCLEOTIDE SEQUENCE [LARGE SCALE GENOMIC DNA]</scope>
    <source>
        <strain evidence="2">KLKA75</strain>
    </source>
</reference>
<organism evidence="1 2">
    <name type="scientific">Actinomadura gamaensis</name>
    <dbReference type="NCBI Taxonomy" id="1763541"/>
    <lineage>
        <taxon>Bacteria</taxon>
        <taxon>Bacillati</taxon>
        <taxon>Actinomycetota</taxon>
        <taxon>Actinomycetes</taxon>
        <taxon>Streptosporangiales</taxon>
        <taxon>Thermomonosporaceae</taxon>
        <taxon>Actinomadura</taxon>
    </lineage>
</organism>
<comment type="caution">
    <text evidence="1">The sequence shown here is derived from an EMBL/GenBank/DDBJ whole genome shotgun (WGS) entry which is preliminary data.</text>
</comment>